<dbReference type="SMART" id="SM00248">
    <property type="entry name" value="ANK"/>
    <property type="match status" value="5"/>
</dbReference>
<dbReference type="InterPro" id="IPR050889">
    <property type="entry name" value="Dendritic_Spine_Reg/Scaffold"/>
</dbReference>
<organism evidence="4 5">
    <name type="scientific">Pythium insidiosum</name>
    <name type="common">Pythiosis disease agent</name>
    <dbReference type="NCBI Taxonomy" id="114742"/>
    <lineage>
        <taxon>Eukaryota</taxon>
        <taxon>Sar</taxon>
        <taxon>Stramenopiles</taxon>
        <taxon>Oomycota</taxon>
        <taxon>Peronosporomycetes</taxon>
        <taxon>Pythiales</taxon>
        <taxon>Pythiaceae</taxon>
        <taxon>Pythium</taxon>
    </lineage>
</organism>
<feature type="repeat" description="ANK" evidence="3">
    <location>
        <begin position="31"/>
        <end position="52"/>
    </location>
</feature>
<dbReference type="PRINTS" id="PR01415">
    <property type="entry name" value="ANKYRIN"/>
</dbReference>
<keyword evidence="5" id="KW-1185">Reference proteome</keyword>
<evidence type="ECO:0000256" key="1">
    <source>
        <dbReference type="ARBA" id="ARBA00022737"/>
    </source>
</evidence>
<reference evidence="4" key="1">
    <citation type="submission" date="2021-12" db="EMBL/GenBank/DDBJ databases">
        <title>Prjna785345.</title>
        <authorList>
            <person name="Rujirawat T."/>
            <person name="Krajaejun T."/>
        </authorList>
    </citation>
    <scope>NUCLEOTIDE SEQUENCE</scope>
    <source>
        <strain evidence="4">Pi057C3</strain>
    </source>
</reference>
<dbReference type="SUPFAM" id="SSF48403">
    <property type="entry name" value="Ankyrin repeat"/>
    <property type="match status" value="1"/>
</dbReference>
<feature type="repeat" description="ANK" evidence="3">
    <location>
        <begin position="163"/>
        <end position="195"/>
    </location>
</feature>
<name>A0AAD5LXJ6_PYTIN</name>
<dbReference type="Gene3D" id="1.25.40.20">
    <property type="entry name" value="Ankyrin repeat-containing domain"/>
    <property type="match status" value="3"/>
</dbReference>
<dbReference type="Pfam" id="PF00023">
    <property type="entry name" value="Ank"/>
    <property type="match status" value="1"/>
</dbReference>
<evidence type="ECO:0008006" key="6">
    <source>
        <dbReference type="Google" id="ProtNLM"/>
    </source>
</evidence>
<dbReference type="InterPro" id="IPR036770">
    <property type="entry name" value="Ankyrin_rpt-contain_sf"/>
</dbReference>
<feature type="repeat" description="ANK" evidence="3">
    <location>
        <begin position="129"/>
        <end position="162"/>
    </location>
</feature>
<dbReference type="PANTHER" id="PTHR24166:SF48">
    <property type="entry name" value="PROTEIN VAPYRIN"/>
    <property type="match status" value="1"/>
</dbReference>
<dbReference type="EMBL" id="JAKCXM010000327">
    <property type="protein sequence ID" value="KAJ0395734.1"/>
    <property type="molecule type" value="Genomic_DNA"/>
</dbReference>
<evidence type="ECO:0000313" key="4">
    <source>
        <dbReference type="EMBL" id="KAJ0395734.1"/>
    </source>
</evidence>
<dbReference type="PROSITE" id="PS50297">
    <property type="entry name" value="ANK_REP_REGION"/>
    <property type="match status" value="4"/>
</dbReference>
<dbReference type="Proteomes" id="UP001209570">
    <property type="component" value="Unassembled WGS sequence"/>
</dbReference>
<dbReference type="AlphaFoldDB" id="A0AAD5LXJ6"/>
<keyword evidence="2 3" id="KW-0040">ANK repeat</keyword>
<comment type="caution">
    <text evidence="4">The sequence shown here is derived from an EMBL/GenBank/DDBJ whole genome shotgun (WGS) entry which is preliminary data.</text>
</comment>
<proteinExistence type="predicted"/>
<dbReference type="PANTHER" id="PTHR24166">
    <property type="entry name" value="ROLLING PEBBLES, ISOFORM B"/>
    <property type="match status" value="1"/>
</dbReference>
<sequence>MDIREAIEQGVTARLQALMAKDVNLDTKDDDERTPLHWSAGQGSLDIVEFLVTQAHARLDVQDDAGWTPLMSAASAGHTEIVSFLLSRGANANIANDSGQLPLHYHKGRLHIAELLVDYTKNINHQDAIGNTPLMRALGGTPSREVVTLLIDYGARVNTKDKQGNTPLHLALAEGHEDIARLLVEHGADPMAKNVAGVRCMQIARPAFQAEMQKLAEQQHP</sequence>
<evidence type="ECO:0000313" key="5">
    <source>
        <dbReference type="Proteomes" id="UP001209570"/>
    </source>
</evidence>
<feature type="repeat" description="ANK" evidence="3">
    <location>
        <begin position="65"/>
        <end position="97"/>
    </location>
</feature>
<protein>
    <recommendedName>
        <fullName evidence="6">26S proteasome non-ATPase regulatory subunit</fullName>
    </recommendedName>
</protein>
<evidence type="ECO:0000256" key="3">
    <source>
        <dbReference type="PROSITE-ProRule" id="PRU00023"/>
    </source>
</evidence>
<dbReference type="InterPro" id="IPR002110">
    <property type="entry name" value="Ankyrin_rpt"/>
</dbReference>
<gene>
    <name evidence="4" type="ORF">P43SY_004265</name>
</gene>
<evidence type="ECO:0000256" key="2">
    <source>
        <dbReference type="ARBA" id="ARBA00023043"/>
    </source>
</evidence>
<keyword evidence="1" id="KW-0677">Repeat</keyword>
<dbReference type="Pfam" id="PF12796">
    <property type="entry name" value="Ank_2"/>
    <property type="match status" value="2"/>
</dbReference>
<accession>A0AAD5LXJ6</accession>
<dbReference type="PROSITE" id="PS50088">
    <property type="entry name" value="ANK_REPEAT"/>
    <property type="match status" value="4"/>
</dbReference>